<evidence type="ECO:0000313" key="3">
    <source>
        <dbReference type="Proteomes" id="UP001156882"/>
    </source>
</evidence>
<dbReference type="InterPro" id="IPR029069">
    <property type="entry name" value="HotDog_dom_sf"/>
</dbReference>
<dbReference type="SUPFAM" id="SSF54637">
    <property type="entry name" value="Thioesterase/thiol ester dehydrase-isomerase"/>
    <property type="match status" value="1"/>
</dbReference>
<dbReference type="Gene3D" id="3.10.129.10">
    <property type="entry name" value="Hotdog Thioesterase"/>
    <property type="match status" value="1"/>
</dbReference>
<comment type="caution">
    <text evidence="2">The sequence shown here is derived from an EMBL/GenBank/DDBJ whole genome shotgun (WGS) entry which is preliminary data.</text>
</comment>
<dbReference type="Pfam" id="PF01575">
    <property type="entry name" value="MaoC_dehydratas"/>
    <property type="match status" value="1"/>
</dbReference>
<organism evidence="2 3">
    <name type="scientific">Labrys miyagiensis</name>
    <dbReference type="NCBI Taxonomy" id="346912"/>
    <lineage>
        <taxon>Bacteria</taxon>
        <taxon>Pseudomonadati</taxon>
        <taxon>Pseudomonadota</taxon>
        <taxon>Alphaproteobacteria</taxon>
        <taxon>Hyphomicrobiales</taxon>
        <taxon>Xanthobacteraceae</taxon>
        <taxon>Labrys</taxon>
    </lineage>
</organism>
<proteinExistence type="predicted"/>
<dbReference type="PANTHER" id="PTHR43664:SF1">
    <property type="entry name" value="BETA-METHYLMALYL-COA DEHYDRATASE"/>
    <property type="match status" value="1"/>
</dbReference>
<dbReference type="Proteomes" id="UP001156882">
    <property type="component" value="Unassembled WGS sequence"/>
</dbReference>
<name>A0ABQ6CV10_9HYPH</name>
<dbReference type="PANTHER" id="PTHR43664">
    <property type="entry name" value="MONOAMINE OXIDASE-RELATED"/>
    <property type="match status" value="1"/>
</dbReference>
<protein>
    <submittedName>
        <fullName evidence="2">Acyl dehydratase</fullName>
    </submittedName>
</protein>
<keyword evidence="3" id="KW-1185">Reference proteome</keyword>
<gene>
    <name evidence="2" type="ORF">GCM10007874_69700</name>
</gene>
<evidence type="ECO:0000313" key="2">
    <source>
        <dbReference type="EMBL" id="GLS23949.1"/>
    </source>
</evidence>
<dbReference type="InterPro" id="IPR052342">
    <property type="entry name" value="MCH/BMMD"/>
</dbReference>
<sequence length="157" mass="17657">MKYFEDLAIGDIDEIGAFTFSAENIKRFARDYDPQRFHVDEAAAEASLYGGLIASGWQVAAIWMKLMVAHQETEVARARMLGKPVVKLGPSPGFRNMVWAKPVRPGDTLRYSVEITAKKESASRPEWGIVSMQSSALNQHGEQAFKFDGMVFWERRG</sequence>
<dbReference type="EMBL" id="BSPC01000093">
    <property type="protein sequence ID" value="GLS23949.1"/>
    <property type="molecule type" value="Genomic_DNA"/>
</dbReference>
<reference evidence="3" key="1">
    <citation type="journal article" date="2019" name="Int. J. Syst. Evol. Microbiol.">
        <title>The Global Catalogue of Microorganisms (GCM) 10K type strain sequencing project: providing services to taxonomists for standard genome sequencing and annotation.</title>
        <authorList>
            <consortium name="The Broad Institute Genomics Platform"/>
            <consortium name="The Broad Institute Genome Sequencing Center for Infectious Disease"/>
            <person name="Wu L."/>
            <person name="Ma J."/>
        </authorList>
    </citation>
    <scope>NUCLEOTIDE SEQUENCE [LARGE SCALE GENOMIC DNA]</scope>
    <source>
        <strain evidence="3">NBRC 101365</strain>
    </source>
</reference>
<feature type="domain" description="MaoC-like" evidence="1">
    <location>
        <begin position="19"/>
        <end position="122"/>
    </location>
</feature>
<dbReference type="InterPro" id="IPR002539">
    <property type="entry name" value="MaoC-like_dom"/>
</dbReference>
<dbReference type="RefSeq" id="WP_284316872.1">
    <property type="nucleotide sequence ID" value="NZ_BSPC01000093.1"/>
</dbReference>
<evidence type="ECO:0000259" key="1">
    <source>
        <dbReference type="Pfam" id="PF01575"/>
    </source>
</evidence>
<dbReference type="CDD" id="cd03454">
    <property type="entry name" value="YdeM"/>
    <property type="match status" value="1"/>
</dbReference>
<accession>A0ABQ6CV10</accession>